<sequence>MRMKLICKLTQLKSKTCKLNHQMFSFLCLVYMVNRDNEMLPVSVVKTHEDAHASVEDQNIEIDPPVDEGISRLHESACEVDKEKNVDERVERHVDAQVPMEEQNREARPPKDETINVSHVSEMVGLHDNAQEANEETNVEFDLPNGEIVQQQRHGESVIEVSNVHVNCTTVITQSGEKSSGRDGIDKIEETGSDGILKRRRIKKVHQILRSDRRNKGCYDPEVVSVGPYHHGKKKLQKAEKLKPLVAEMLVSRCTSHNMDEFRQKVLEKADDAISCYVDGSTDEYSKEEFAEMMLLDACLVLAFIEAPVYQDRSILNNLATCLGVQALHASGTDVFNLLENQIPFLVLETVMTLKYQGDLWIDVLDIFCERRMIFGVEDYTENAISREICEKNPLHLLEYFWLREHAFYQPNTTLKSRGTAGTSAKSRINKFIYSFRSVSELKSKGIHVRPSGVHSRKAVEFTSFFFFGLLKLPPLIFTPEWIIKCSNFVAYELGQNDRDNLPTMAYVNFMKLLINGPDDVKELRSKSILFTTFSSDKQVIERFNGIMITSVAEDFKLYDEVEEQIQMYYHSKLKAWIAELLHNHFTSPWTFIAFLAGTSLLVFTFPQTYFTMYPQRDRF</sequence>
<accession>A0ACC0N3X9</accession>
<dbReference type="Proteomes" id="UP001062846">
    <property type="component" value="Chromosome 7"/>
</dbReference>
<dbReference type="EMBL" id="CM046394">
    <property type="protein sequence ID" value="KAI8548032.1"/>
    <property type="molecule type" value="Genomic_DNA"/>
</dbReference>
<name>A0ACC0N3X9_RHOML</name>
<protein>
    <submittedName>
        <fullName evidence="1">Uncharacterized protein</fullName>
    </submittedName>
</protein>
<comment type="caution">
    <text evidence="1">The sequence shown here is derived from an EMBL/GenBank/DDBJ whole genome shotgun (WGS) entry which is preliminary data.</text>
</comment>
<reference evidence="1" key="1">
    <citation type="submission" date="2022-02" db="EMBL/GenBank/DDBJ databases">
        <title>Plant Genome Project.</title>
        <authorList>
            <person name="Zhang R.-G."/>
        </authorList>
    </citation>
    <scope>NUCLEOTIDE SEQUENCE</scope>
    <source>
        <strain evidence="1">AT1</strain>
    </source>
</reference>
<evidence type="ECO:0000313" key="2">
    <source>
        <dbReference type="Proteomes" id="UP001062846"/>
    </source>
</evidence>
<keyword evidence="2" id="KW-1185">Reference proteome</keyword>
<evidence type="ECO:0000313" key="1">
    <source>
        <dbReference type="EMBL" id="KAI8548032.1"/>
    </source>
</evidence>
<gene>
    <name evidence="1" type="ORF">RHMOL_Rhmol07G0241300</name>
</gene>
<organism evidence="1 2">
    <name type="scientific">Rhododendron molle</name>
    <name type="common">Chinese azalea</name>
    <name type="synonym">Azalea mollis</name>
    <dbReference type="NCBI Taxonomy" id="49168"/>
    <lineage>
        <taxon>Eukaryota</taxon>
        <taxon>Viridiplantae</taxon>
        <taxon>Streptophyta</taxon>
        <taxon>Embryophyta</taxon>
        <taxon>Tracheophyta</taxon>
        <taxon>Spermatophyta</taxon>
        <taxon>Magnoliopsida</taxon>
        <taxon>eudicotyledons</taxon>
        <taxon>Gunneridae</taxon>
        <taxon>Pentapetalae</taxon>
        <taxon>asterids</taxon>
        <taxon>Ericales</taxon>
        <taxon>Ericaceae</taxon>
        <taxon>Ericoideae</taxon>
        <taxon>Rhodoreae</taxon>
        <taxon>Rhododendron</taxon>
    </lineage>
</organism>
<proteinExistence type="predicted"/>